<dbReference type="PROSITE" id="PS50042">
    <property type="entry name" value="CNMP_BINDING_3"/>
    <property type="match status" value="1"/>
</dbReference>
<dbReference type="GO" id="GO:0003677">
    <property type="term" value="F:DNA binding"/>
    <property type="evidence" value="ECO:0007669"/>
    <property type="project" value="UniProtKB-KW"/>
</dbReference>
<keyword evidence="2" id="KW-0238">DNA-binding</keyword>
<dbReference type="InterPro" id="IPR018490">
    <property type="entry name" value="cNMP-bd_dom_sf"/>
</dbReference>
<accession>A0A1I3XM28</accession>
<evidence type="ECO:0000259" key="5">
    <source>
        <dbReference type="PROSITE" id="PS51063"/>
    </source>
</evidence>
<dbReference type="Pfam" id="PF13545">
    <property type="entry name" value="HTH_Crp_2"/>
    <property type="match status" value="1"/>
</dbReference>
<sequence>MILRILQKWIMTSTQNQTLLQFFQSPPIGAIFTSEEMEALRPLNVAAKHYPPHTVISHQGDVEQRLFIINSGWACSYRDLNNGDRQIIDFPLKGDVVGVVASPGPSTDSLASTTEISIFEMSRTAVGKAFGRSPWLAQFILSAVARQSSIVIEHLTNAGRRNALVRTAHLLLEMDARLSTFGESTQQGFDCPLTQQELADALGLTAIHVNRTLRDLREHNLVSFRSGFVEFLDKPRLINMIGFDKEFLGFRVFSSSP</sequence>
<dbReference type="AlphaFoldDB" id="A0A1I3XM28"/>
<evidence type="ECO:0000256" key="2">
    <source>
        <dbReference type="ARBA" id="ARBA00023125"/>
    </source>
</evidence>
<dbReference type="SUPFAM" id="SSF46785">
    <property type="entry name" value="Winged helix' DNA-binding domain"/>
    <property type="match status" value="1"/>
</dbReference>
<evidence type="ECO:0000313" key="6">
    <source>
        <dbReference type="EMBL" id="SFK20081.1"/>
    </source>
</evidence>
<keyword evidence="3" id="KW-0804">Transcription</keyword>
<feature type="domain" description="Cyclic nucleotide-binding" evidence="4">
    <location>
        <begin position="48"/>
        <end position="101"/>
    </location>
</feature>
<evidence type="ECO:0000256" key="3">
    <source>
        <dbReference type="ARBA" id="ARBA00023163"/>
    </source>
</evidence>
<dbReference type="Gene3D" id="1.10.10.10">
    <property type="entry name" value="Winged helix-like DNA-binding domain superfamily/Winged helix DNA-binding domain"/>
    <property type="match status" value="1"/>
</dbReference>
<proteinExistence type="predicted"/>
<protein>
    <submittedName>
        <fullName evidence="6">cAMP-binding domain of CRP or a regulatory subunit of cAMP-dependent protein kinases</fullName>
    </submittedName>
</protein>
<dbReference type="Proteomes" id="UP000323300">
    <property type="component" value="Unassembled WGS sequence"/>
</dbReference>
<reference evidence="6 7" key="1">
    <citation type="submission" date="2016-10" db="EMBL/GenBank/DDBJ databases">
        <authorList>
            <person name="Varghese N."/>
            <person name="Submissions S."/>
        </authorList>
    </citation>
    <scope>NUCLEOTIDE SEQUENCE [LARGE SCALE GENOMIC DNA]</scope>
    <source>
        <strain evidence="6 7">DSM 21822</strain>
    </source>
</reference>
<dbReference type="CDD" id="cd00038">
    <property type="entry name" value="CAP_ED"/>
    <property type="match status" value="1"/>
</dbReference>
<evidence type="ECO:0000259" key="4">
    <source>
        <dbReference type="PROSITE" id="PS50042"/>
    </source>
</evidence>
<dbReference type="SMART" id="SM00100">
    <property type="entry name" value="cNMP"/>
    <property type="match status" value="1"/>
</dbReference>
<keyword evidence="7" id="KW-1185">Reference proteome</keyword>
<dbReference type="InterPro" id="IPR014710">
    <property type="entry name" value="RmlC-like_jellyroll"/>
</dbReference>
<dbReference type="InterPro" id="IPR012318">
    <property type="entry name" value="HTH_CRP"/>
</dbReference>
<dbReference type="Pfam" id="PF00027">
    <property type="entry name" value="cNMP_binding"/>
    <property type="match status" value="1"/>
</dbReference>
<dbReference type="Gene3D" id="2.60.120.10">
    <property type="entry name" value="Jelly Rolls"/>
    <property type="match status" value="1"/>
</dbReference>
<name>A0A1I3XM28_9HYPH</name>
<keyword evidence="1" id="KW-0805">Transcription regulation</keyword>
<dbReference type="PROSITE" id="PS51063">
    <property type="entry name" value="HTH_CRP_2"/>
    <property type="match status" value="1"/>
</dbReference>
<dbReference type="InterPro" id="IPR000595">
    <property type="entry name" value="cNMP-bd_dom"/>
</dbReference>
<evidence type="ECO:0000256" key="1">
    <source>
        <dbReference type="ARBA" id="ARBA00023015"/>
    </source>
</evidence>
<evidence type="ECO:0000313" key="7">
    <source>
        <dbReference type="Proteomes" id="UP000323300"/>
    </source>
</evidence>
<dbReference type="InterPro" id="IPR036390">
    <property type="entry name" value="WH_DNA-bd_sf"/>
</dbReference>
<organism evidence="6 7">
    <name type="scientific">Neomesorhizobium albiziae</name>
    <dbReference type="NCBI Taxonomy" id="335020"/>
    <lineage>
        <taxon>Bacteria</taxon>
        <taxon>Pseudomonadati</taxon>
        <taxon>Pseudomonadota</taxon>
        <taxon>Alphaproteobacteria</taxon>
        <taxon>Hyphomicrobiales</taxon>
        <taxon>Phyllobacteriaceae</taxon>
        <taxon>Neomesorhizobium</taxon>
    </lineage>
</organism>
<dbReference type="InterPro" id="IPR036388">
    <property type="entry name" value="WH-like_DNA-bd_sf"/>
</dbReference>
<feature type="domain" description="HTH crp-type" evidence="5">
    <location>
        <begin position="161"/>
        <end position="235"/>
    </location>
</feature>
<gene>
    <name evidence="6" type="ORF">SAMN04488498_103324</name>
</gene>
<dbReference type="SUPFAM" id="SSF51206">
    <property type="entry name" value="cAMP-binding domain-like"/>
    <property type="match status" value="1"/>
</dbReference>
<dbReference type="SMART" id="SM00419">
    <property type="entry name" value="HTH_CRP"/>
    <property type="match status" value="1"/>
</dbReference>
<dbReference type="EMBL" id="FOSL01000003">
    <property type="protein sequence ID" value="SFK20081.1"/>
    <property type="molecule type" value="Genomic_DNA"/>
</dbReference>
<dbReference type="GO" id="GO:0006355">
    <property type="term" value="P:regulation of DNA-templated transcription"/>
    <property type="evidence" value="ECO:0007669"/>
    <property type="project" value="InterPro"/>
</dbReference>